<dbReference type="Gene3D" id="3.40.50.300">
    <property type="entry name" value="P-loop containing nucleotide triphosphate hydrolases"/>
    <property type="match status" value="1"/>
</dbReference>
<gene>
    <name evidence="3" type="ORF">AUEXF2481DRAFT_166612</name>
</gene>
<organism evidence="3 4">
    <name type="scientific">Aureobasidium subglaciale (strain EXF-2481)</name>
    <name type="common">Aureobasidium pullulans var. subglaciale</name>
    <dbReference type="NCBI Taxonomy" id="1043005"/>
    <lineage>
        <taxon>Eukaryota</taxon>
        <taxon>Fungi</taxon>
        <taxon>Dikarya</taxon>
        <taxon>Ascomycota</taxon>
        <taxon>Pezizomycotina</taxon>
        <taxon>Dothideomycetes</taxon>
        <taxon>Dothideomycetidae</taxon>
        <taxon>Dothideales</taxon>
        <taxon>Saccotheciaceae</taxon>
        <taxon>Aureobasidium</taxon>
    </lineage>
</organism>
<dbReference type="OMA" id="ICACFTR"/>
<dbReference type="Pfam" id="PF24883">
    <property type="entry name" value="NPHP3_N"/>
    <property type="match status" value="1"/>
</dbReference>
<dbReference type="InParanoid" id="A0A074YXN2"/>
<keyword evidence="4" id="KW-1185">Reference proteome</keyword>
<dbReference type="GeneID" id="25362223"/>
<dbReference type="OrthoDB" id="1577640at2759"/>
<dbReference type="HOGENOM" id="CLU_000288_34_5_1"/>
<evidence type="ECO:0000313" key="3">
    <source>
        <dbReference type="EMBL" id="KER00905.1"/>
    </source>
</evidence>
<dbReference type="Proteomes" id="UP000030641">
    <property type="component" value="Unassembled WGS sequence"/>
</dbReference>
<keyword evidence="1" id="KW-0677">Repeat</keyword>
<protein>
    <recommendedName>
        <fullName evidence="2">Nephrocystin 3-like N-terminal domain-containing protein</fullName>
    </recommendedName>
</protein>
<dbReference type="InterPro" id="IPR027417">
    <property type="entry name" value="P-loop_NTPase"/>
</dbReference>
<evidence type="ECO:0000313" key="4">
    <source>
        <dbReference type="Proteomes" id="UP000030641"/>
    </source>
</evidence>
<dbReference type="EMBL" id="KL584749">
    <property type="protein sequence ID" value="KER00905.1"/>
    <property type="molecule type" value="Genomic_DNA"/>
</dbReference>
<evidence type="ECO:0000259" key="2">
    <source>
        <dbReference type="Pfam" id="PF24883"/>
    </source>
</evidence>
<sequence>MTYSKYSVSRNLDVLHETMEKYGERAEDIQEQKQMSRILKWLAPSDPSTNYNKALQLRHEGTGHWFIYGEPFKQWRQQPNSFLWLYGIPGCGKTVLRSTIIENLEQQTTGQILLYFFFDFNDSRKQSLEDAVRSIINQLFQIAPISRRHLVQSWESHGDGSRQPLTVTLRQILQDMLREIADVTIILDALDESNPRAEVLAWLEALAGHETAACRILATSRKEADINEALHGCTIAANRIAIQQEAVNDDICAYVKHKILNGDELERWRSLPNLQKEIEAKLMQKANGM</sequence>
<feature type="domain" description="Nephrocystin 3-like N-terminal" evidence="2">
    <location>
        <begin position="61"/>
        <end position="221"/>
    </location>
</feature>
<dbReference type="InterPro" id="IPR056884">
    <property type="entry name" value="NPHP3-like_N"/>
</dbReference>
<accession>A0A074YXN2</accession>
<dbReference type="AlphaFoldDB" id="A0A074YXN2"/>
<dbReference type="PANTHER" id="PTHR10039">
    <property type="entry name" value="AMELOGENIN"/>
    <property type="match status" value="1"/>
</dbReference>
<proteinExistence type="predicted"/>
<evidence type="ECO:0000256" key="1">
    <source>
        <dbReference type="ARBA" id="ARBA00022737"/>
    </source>
</evidence>
<name>A0A074YXN2_AURSE</name>
<dbReference type="SUPFAM" id="SSF52540">
    <property type="entry name" value="P-loop containing nucleoside triphosphate hydrolases"/>
    <property type="match status" value="1"/>
</dbReference>
<dbReference type="PANTHER" id="PTHR10039:SF16">
    <property type="entry name" value="GPI INOSITOL-DEACYLASE"/>
    <property type="match status" value="1"/>
</dbReference>
<reference evidence="3 4" key="1">
    <citation type="journal article" date="2014" name="BMC Genomics">
        <title>Genome sequencing of four Aureobasidium pullulans varieties: biotechnological potential, stress tolerance, and description of new species.</title>
        <authorList>
            <person name="Gostin Ar C."/>
            <person name="Ohm R.A."/>
            <person name="Kogej T."/>
            <person name="Sonjak S."/>
            <person name="Turk M."/>
            <person name="Zajc J."/>
            <person name="Zalar P."/>
            <person name="Grube M."/>
            <person name="Sun H."/>
            <person name="Han J."/>
            <person name="Sharma A."/>
            <person name="Chiniquy J."/>
            <person name="Ngan C.Y."/>
            <person name="Lipzen A."/>
            <person name="Barry K."/>
            <person name="Grigoriev I.V."/>
            <person name="Gunde-Cimerman N."/>
        </authorList>
    </citation>
    <scope>NUCLEOTIDE SEQUENCE [LARGE SCALE GENOMIC DNA]</scope>
    <source>
        <strain evidence="3 4">EXF-2481</strain>
    </source>
</reference>
<dbReference type="RefSeq" id="XP_013349391.1">
    <property type="nucleotide sequence ID" value="XM_013493937.1"/>
</dbReference>